<dbReference type="PANTHER" id="PTHR14226">
    <property type="entry name" value="NEUROPATHY TARGET ESTERASE/SWISS CHEESE D.MELANOGASTER"/>
    <property type="match status" value="1"/>
</dbReference>
<dbReference type="EMBL" id="JAUEPH010000003">
    <property type="protein sequence ID" value="MDN3204135.1"/>
    <property type="molecule type" value="Genomic_DNA"/>
</dbReference>
<dbReference type="SUPFAM" id="SSF52151">
    <property type="entry name" value="FabD/lysophospholipase-like"/>
    <property type="match status" value="1"/>
</dbReference>
<comment type="similarity">
    <text evidence="2">Belongs to the NTE family.</text>
</comment>
<evidence type="ECO:0000256" key="6">
    <source>
        <dbReference type="ARBA" id="ARBA00022989"/>
    </source>
</evidence>
<feature type="active site" description="Proton acceptor" evidence="9">
    <location>
        <position position="443"/>
    </location>
</feature>
<keyword evidence="8" id="KW-0472">Membrane</keyword>
<keyword evidence="7 9" id="KW-0443">Lipid metabolism</keyword>
<dbReference type="Pfam" id="PF01734">
    <property type="entry name" value="Patatin"/>
    <property type="match status" value="1"/>
</dbReference>
<comment type="subcellular location">
    <subcellularLocation>
        <location evidence="1">Membrane</location>
    </subcellularLocation>
</comment>
<comment type="caution">
    <text evidence="9">Lacks conserved residue(s) required for the propagation of feature annotation.</text>
</comment>
<dbReference type="PROSITE" id="PS50042">
    <property type="entry name" value="CNMP_BINDING_3"/>
    <property type="match status" value="1"/>
</dbReference>
<evidence type="ECO:0000259" key="11">
    <source>
        <dbReference type="PROSITE" id="PS51635"/>
    </source>
</evidence>
<dbReference type="InterPro" id="IPR016035">
    <property type="entry name" value="Acyl_Trfase/lysoPLipase"/>
</dbReference>
<dbReference type="InterPro" id="IPR000595">
    <property type="entry name" value="cNMP-bd_dom"/>
</dbReference>
<dbReference type="RefSeq" id="WP_289999689.1">
    <property type="nucleotide sequence ID" value="NZ_JAUEPH010000003.1"/>
</dbReference>
<evidence type="ECO:0000256" key="1">
    <source>
        <dbReference type="ARBA" id="ARBA00004370"/>
    </source>
</evidence>
<sequence length="572" mass="65169">MDSSFWDEIQNKGTKILLNSGEYLLHEGDKNTIIYFVISGRLRALKKRGSGQFILGDIGIGEPVGELALFTGEPRMASVIAIRKSIVLKITQEEYLKLVAEKPELATTMTSFVIDRLRRNTFEKKRSSPPKTIALVQLDNFTNLDPWISGLKKYKNKAGGLIRIHNQNENQSDHGEEFFASLEEQPGIQILVCNQDDMVWAQQCLLYADLVIVATHFSSDTKLRPIEKQLNLYSYGILNKKTYLLLLHERGGKTAENTQRWFANRNFHLHIHLRRNHQADLNRLGRILTNTATGLVLGGGGAKGYAHLGAVKAMRERGLEVDFIGGASAGAVYGMALDYLEFDQKKLDNVIKDSISRKLTSKDFALPVVSMMKGKKIRKFLKDTFEETNIEDLWINSFCVTTNYNSAKLETHRTGILWRSLLASISVPGIFPPVVLNKNLHIDGSVMDTLPIEPMYDYPVENIIAISLSNLQEAEIDFEETPSGWKLLWDKITQRKRYPIPGFYSIVENSLNLNSMNKQGNISDQASHYWPMDLNQYDFLDDSKWEEIQEQGYFQASKYLDSIPSEKRFWER</sequence>
<feature type="domain" description="PNPLA" evidence="11">
    <location>
        <begin position="295"/>
        <end position="456"/>
    </location>
</feature>
<evidence type="ECO:0000256" key="9">
    <source>
        <dbReference type="PROSITE-ProRule" id="PRU01161"/>
    </source>
</evidence>
<evidence type="ECO:0000256" key="2">
    <source>
        <dbReference type="ARBA" id="ARBA00006636"/>
    </source>
</evidence>
<keyword evidence="6" id="KW-1133">Transmembrane helix</keyword>
<gene>
    <name evidence="12" type="ORF">QVH07_08245</name>
</gene>
<dbReference type="CDD" id="cd00038">
    <property type="entry name" value="CAP_ED"/>
    <property type="match status" value="1"/>
</dbReference>
<dbReference type="InterPro" id="IPR050301">
    <property type="entry name" value="NTE"/>
</dbReference>
<evidence type="ECO:0000256" key="4">
    <source>
        <dbReference type="ARBA" id="ARBA00022801"/>
    </source>
</evidence>
<dbReference type="PROSITE" id="PS51635">
    <property type="entry name" value="PNPLA"/>
    <property type="match status" value="1"/>
</dbReference>
<evidence type="ECO:0000313" key="13">
    <source>
        <dbReference type="Proteomes" id="UP001171916"/>
    </source>
</evidence>
<proteinExistence type="inferred from homology"/>
<dbReference type="Gene3D" id="3.40.1090.10">
    <property type="entry name" value="Cytosolic phospholipase A2 catalytic domain"/>
    <property type="match status" value="1"/>
</dbReference>
<protein>
    <submittedName>
        <fullName evidence="12">Patatin-like phospholipase family protein</fullName>
    </submittedName>
</protein>
<dbReference type="InterPro" id="IPR018490">
    <property type="entry name" value="cNMP-bd_dom_sf"/>
</dbReference>
<feature type="short sequence motif" description="GXGXXG" evidence="9">
    <location>
        <begin position="299"/>
        <end position="304"/>
    </location>
</feature>
<dbReference type="PANTHER" id="PTHR14226:SF29">
    <property type="entry name" value="NEUROPATHY TARGET ESTERASE SWS"/>
    <property type="match status" value="1"/>
</dbReference>
<feature type="active site" description="Nucleophile" evidence="9">
    <location>
        <position position="328"/>
    </location>
</feature>
<dbReference type="InterPro" id="IPR002641">
    <property type="entry name" value="PNPLA_dom"/>
</dbReference>
<evidence type="ECO:0000256" key="3">
    <source>
        <dbReference type="ARBA" id="ARBA00022692"/>
    </source>
</evidence>
<name>A0ABT7YCM1_9BACT</name>
<dbReference type="InterPro" id="IPR014710">
    <property type="entry name" value="RmlC-like_jellyroll"/>
</dbReference>
<dbReference type="Pfam" id="PF00027">
    <property type="entry name" value="cNMP_binding"/>
    <property type="match status" value="1"/>
</dbReference>
<evidence type="ECO:0000256" key="7">
    <source>
        <dbReference type="ARBA" id="ARBA00023098"/>
    </source>
</evidence>
<dbReference type="Proteomes" id="UP001171916">
    <property type="component" value="Unassembled WGS sequence"/>
</dbReference>
<feature type="domain" description="Cyclic nucleotide-binding" evidence="10">
    <location>
        <begin position="1"/>
        <end position="116"/>
    </location>
</feature>
<accession>A0ABT7YCM1</accession>
<organism evidence="12 13">
    <name type="scientific">Algoriphagus sediminis</name>
    <dbReference type="NCBI Taxonomy" id="3057113"/>
    <lineage>
        <taxon>Bacteria</taxon>
        <taxon>Pseudomonadati</taxon>
        <taxon>Bacteroidota</taxon>
        <taxon>Cytophagia</taxon>
        <taxon>Cytophagales</taxon>
        <taxon>Cyclobacteriaceae</taxon>
        <taxon>Algoriphagus</taxon>
    </lineage>
</organism>
<dbReference type="Gene3D" id="2.60.120.10">
    <property type="entry name" value="Jelly Rolls"/>
    <property type="match status" value="1"/>
</dbReference>
<keyword evidence="3" id="KW-0812">Transmembrane</keyword>
<feature type="short sequence motif" description="GXSXG" evidence="9">
    <location>
        <begin position="326"/>
        <end position="330"/>
    </location>
</feature>
<evidence type="ECO:0000256" key="8">
    <source>
        <dbReference type="ARBA" id="ARBA00023136"/>
    </source>
</evidence>
<keyword evidence="5 9" id="KW-0442">Lipid degradation</keyword>
<reference evidence="12" key="1">
    <citation type="submission" date="2023-06" db="EMBL/GenBank/DDBJ databases">
        <title>Robiginitalea aurantiacus sp. nov. and Algoriphagus sediminis sp. nov., isolated from coastal sediment.</title>
        <authorList>
            <person name="Zhou Z.Y."/>
            <person name="An J."/>
            <person name="Jia Y.W."/>
            <person name="Du Z.J."/>
        </authorList>
    </citation>
    <scope>NUCLEOTIDE SEQUENCE</scope>
    <source>
        <strain evidence="12">C2-7</strain>
    </source>
</reference>
<keyword evidence="13" id="KW-1185">Reference proteome</keyword>
<evidence type="ECO:0000256" key="5">
    <source>
        <dbReference type="ARBA" id="ARBA00022963"/>
    </source>
</evidence>
<dbReference type="InterPro" id="IPR056556">
    <property type="entry name" value="NTE1_P-loop_dom"/>
</dbReference>
<dbReference type="CDD" id="cd07205">
    <property type="entry name" value="Pat_PNPLA6_PNPLA7_NTE1_like"/>
    <property type="match status" value="1"/>
</dbReference>
<evidence type="ECO:0000259" key="10">
    <source>
        <dbReference type="PROSITE" id="PS50042"/>
    </source>
</evidence>
<evidence type="ECO:0000313" key="12">
    <source>
        <dbReference type="EMBL" id="MDN3204135.1"/>
    </source>
</evidence>
<dbReference type="Pfam" id="PF24179">
    <property type="entry name" value="NTE_Ploop"/>
    <property type="match status" value="1"/>
</dbReference>
<keyword evidence="4 9" id="KW-0378">Hydrolase</keyword>
<comment type="caution">
    <text evidence="12">The sequence shown here is derived from an EMBL/GenBank/DDBJ whole genome shotgun (WGS) entry which is preliminary data.</text>
</comment>
<dbReference type="SUPFAM" id="SSF51206">
    <property type="entry name" value="cAMP-binding domain-like"/>
    <property type="match status" value="1"/>
</dbReference>
<dbReference type="SMART" id="SM00100">
    <property type="entry name" value="cNMP"/>
    <property type="match status" value="1"/>
</dbReference>